<evidence type="ECO:0008006" key="3">
    <source>
        <dbReference type="Google" id="ProtNLM"/>
    </source>
</evidence>
<name>A0ABZ3IPN7_9FIRM</name>
<keyword evidence="2" id="KW-1185">Reference proteome</keyword>
<evidence type="ECO:0000313" key="2">
    <source>
        <dbReference type="Proteomes" id="UP000216752"/>
    </source>
</evidence>
<sequence length="128" mass="13398">MSTNSENFVKENLNVIFENFEKFISTKTVVGEPVKIGDTTLVPLIDVCFGAGTGGGDGIDEKGCKGIGGGGGGGAKISPAAVLVIKGDSVEMLPVKKGGSFEKLIDMVPEIVTKFNCCKKEKNDNLEE</sequence>
<dbReference type="EMBL" id="CP155573">
    <property type="protein sequence ID" value="XFO67379.1"/>
    <property type="molecule type" value="Genomic_DNA"/>
</dbReference>
<evidence type="ECO:0000313" key="1">
    <source>
        <dbReference type="EMBL" id="XFO67379.1"/>
    </source>
</evidence>
<protein>
    <recommendedName>
        <fullName evidence="3">Sporulation protein YtfJ</fullName>
    </recommendedName>
</protein>
<reference evidence="1" key="1">
    <citation type="submission" date="2024-05" db="EMBL/GenBank/DDBJ databases">
        <title>Isolation and characterization of Sporomusa carbonis sp. nov., a carboxydotrophic hydrogenogen in the genus of Sporomusa isolated from a charcoal burning pile.</title>
        <authorList>
            <person name="Boeer T."/>
            <person name="Rosenbaum F."/>
            <person name="Eysell L."/>
            <person name="Mueller V."/>
            <person name="Daniel R."/>
            <person name="Poehlein A."/>
        </authorList>
    </citation>
    <scope>NUCLEOTIDE SEQUENCE [LARGE SCALE GENOMIC DNA]</scope>
    <source>
        <strain evidence="1">DSM 10669</strain>
    </source>
</reference>
<dbReference type="PANTHER" id="PTHR39162:SF1">
    <property type="entry name" value="SPORULATION PROTEIN YTFJ"/>
    <property type="match status" value="1"/>
</dbReference>
<dbReference type="RefSeq" id="WP_094607279.1">
    <property type="nucleotide sequence ID" value="NZ_CP155573.1"/>
</dbReference>
<accession>A0ABZ3IPN7</accession>
<proteinExistence type="predicted"/>
<dbReference type="PIRSF" id="PIRSF021377">
    <property type="entry name" value="YtfJ"/>
    <property type="match status" value="1"/>
</dbReference>
<dbReference type="Pfam" id="PF09579">
    <property type="entry name" value="Spore_YtfJ"/>
    <property type="match status" value="1"/>
</dbReference>
<dbReference type="PANTHER" id="PTHR39162">
    <property type="entry name" value="GLL3345 PROTEIN"/>
    <property type="match status" value="1"/>
</dbReference>
<organism evidence="1 2">
    <name type="scientific">Sporomusa silvacetica DSM 10669</name>
    <dbReference type="NCBI Taxonomy" id="1123289"/>
    <lineage>
        <taxon>Bacteria</taxon>
        <taxon>Bacillati</taxon>
        <taxon>Bacillota</taxon>
        <taxon>Negativicutes</taxon>
        <taxon>Selenomonadales</taxon>
        <taxon>Sporomusaceae</taxon>
        <taxon>Sporomusa</taxon>
    </lineage>
</organism>
<gene>
    <name evidence="1" type="ORF">SPSIL_035770</name>
</gene>
<dbReference type="Proteomes" id="UP000216752">
    <property type="component" value="Chromosome"/>
</dbReference>
<dbReference type="InterPro" id="IPR014229">
    <property type="entry name" value="Spore_YtfJ"/>
</dbReference>